<dbReference type="Gene3D" id="3.20.20.100">
    <property type="entry name" value="NADP-dependent oxidoreductase domain"/>
    <property type="match status" value="1"/>
</dbReference>
<organism evidence="2 3">
    <name type="scientific">Halocatena pleomorpha</name>
    <dbReference type="NCBI Taxonomy" id="1785090"/>
    <lineage>
        <taxon>Archaea</taxon>
        <taxon>Methanobacteriati</taxon>
        <taxon>Methanobacteriota</taxon>
        <taxon>Stenosarchaea group</taxon>
        <taxon>Halobacteria</taxon>
        <taxon>Halobacteriales</taxon>
        <taxon>Natronomonadaceae</taxon>
        <taxon>Halocatena</taxon>
    </lineage>
</organism>
<name>A0A3P3RBQ3_9EURY</name>
<accession>A0A3P3RBQ3</accession>
<reference evidence="2 3" key="1">
    <citation type="submission" date="2018-11" db="EMBL/GenBank/DDBJ databases">
        <title>Taxonoimc description of Halomarina strain SPP-AMP-1.</title>
        <authorList>
            <person name="Pal Y."/>
            <person name="Srinivasana K."/>
            <person name="Verma A."/>
            <person name="Kumar P."/>
        </authorList>
    </citation>
    <scope>NUCLEOTIDE SEQUENCE [LARGE SCALE GENOMIC DNA]</scope>
    <source>
        <strain evidence="2 3">SPP-AMP-1</strain>
    </source>
</reference>
<feature type="domain" description="NADP-dependent oxidoreductase" evidence="1">
    <location>
        <begin position="33"/>
        <end position="209"/>
    </location>
</feature>
<dbReference type="InterPro" id="IPR053135">
    <property type="entry name" value="AKR2_Oxidoreductase"/>
</dbReference>
<evidence type="ECO:0000313" key="2">
    <source>
        <dbReference type="EMBL" id="RRJ30876.1"/>
    </source>
</evidence>
<protein>
    <submittedName>
        <fullName evidence="2">Aldo/keto reductase</fullName>
    </submittedName>
</protein>
<evidence type="ECO:0000259" key="1">
    <source>
        <dbReference type="Pfam" id="PF00248"/>
    </source>
</evidence>
<dbReference type="PANTHER" id="PTHR43312:SF1">
    <property type="entry name" value="NADP-DEPENDENT OXIDOREDUCTASE DOMAIN-CONTAINING PROTEIN"/>
    <property type="match status" value="1"/>
</dbReference>
<dbReference type="CDD" id="cd19099">
    <property type="entry name" value="AKR_unchar"/>
    <property type="match status" value="1"/>
</dbReference>
<keyword evidence="3" id="KW-1185">Reference proteome</keyword>
<proteinExistence type="predicted"/>
<evidence type="ECO:0000313" key="3">
    <source>
        <dbReference type="Proteomes" id="UP000282322"/>
    </source>
</evidence>
<gene>
    <name evidence="2" type="ORF">EIK79_08635</name>
</gene>
<dbReference type="Pfam" id="PF00248">
    <property type="entry name" value="Aldo_ket_red"/>
    <property type="match status" value="1"/>
</dbReference>
<dbReference type="EMBL" id="RRCH01000018">
    <property type="protein sequence ID" value="RRJ30876.1"/>
    <property type="molecule type" value="Genomic_DNA"/>
</dbReference>
<dbReference type="InterPro" id="IPR036812">
    <property type="entry name" value="NAD(P)_OxRdtase_dom_sf"/>
</dbReference>
<comment type="caution">
    <text evidence="2">The sequence shown here is derived from an EMBL/GenBank/DDBJ whole genome shotgun (WGS) entry which is preliminary data.</text>
</comment>
<dbReference type="AlphaFoldDB" id="A0A3P3RBQ3"/>
<dbReference type="PANTHER" id="PTHR43312">
    <property type="entry name" value="D-THREO-ALDOSE 1-DEHYDROGENASE"/>
    <property type="match status" value="1"/>
</dbReference>
<dbReference type="RefSeq" id="WP_124954723.1">
    <property type="nucleotide sequence ID" value="NZ_RRCH01000018.1"/>
</dbReference>
<sequence length="363" mass="40075">MATNTATWAYRDRFPDFARTYFRRLSDCVVSSIGVGTYLGDPTDAADRAYHDAVVRAIENGVNVVDTAINYRHQRSERAVGRAIQNAETDRESVFVATKGGFVPFDRSRPDDPQAHIRQEYLDSGIINSEDLARGVHCIRPSFIDDQLDRSLDNLGVDTIDLYYVHNPETQLETTPREQVYDQLEETFTRLEERALAGHIRHYGVATWECFRVPQEHDSYLSLPEIVERARNAADRAGTDATHFRAIQLPFNVHMADAFTVEAHESSEGLKSALRFAHDAGLNVFTSASIGQGELARSGAIPDAVAATLNGDSPVQRAINFARSAPGVTSALVGMHTTDHVDENVAAGTFEPMGAQAFDATFE</sequence>
<dbReference type="OrthoDB" id="7238at2157"/>
<dbReference type="Proteomes" id="UP000282322">
    <property type="component" value="Unassembled WGS sequence"/>
</dbReference>
<dbReference type="SUPFAM" id="SSF51430">
    <property type="entry name" value="NAD(P)-linked oxidoreductase"/>
    <property type="match status" value="1"/>
</dbReference>
<dbReference type="InterPro" id="IPR023210">
    <property type="entry name" value="NADP_OxRdtase_dom"/>
</dbReference>